<dbReference type="CDD" id="cd16914">
    <property type="entry name" value="EcfT"/>
    <property type="match status" value="1"/>
</dbReference>
<keyword evidence="5 6" id="KW-0472">Membrane</keyword>
<keyword evidence="3 6" id="KW-0812">Transmembrane</keyword>
<keyword evidence="8" id="KW-1185">Reference proteome</keyword>
<organism evidence="7 8">
    <name type="scientific">Paenibacillus beijingensis</name>
    <dbReference type="NCBI Taxonomy" id="1126833"/>
    <lineage>
        <taxon>Bacteria</taxon>
        <taxon>Bacillati</taxon>
        <taxon>Bacillota</taxon>
        <taxon>Bacilli</taxon>
        <taxon>Bacillales</taxon>
        <taxon>Paenibacillaceae</taxon>
        <taxon>Paenibacillus</taxon>
    </lineage>
</organism>
<evidence type="ECO:0000256" key="6">
    <source>
        <dbReference type="SAM" id="Phobius"/>
    </source>
</evidence>
<keyword evidence="2" id="KW-1003">Cell membrane</keyword>
<feature type="transmembrane region" description="Helical" evidence="6">
    <location>
        <begin position="64"/>
        <end position="86"/>
    </location>
</feature>
<name>A0A0D5NMM1_9BACL</name>
<evidence type="ECO:0000256" key="1">
    <source>
        <dbReference type="ARBA" id="ARBA00004141"/>
    </source>
</evidence>
<dbReference type="HOGENOM" id="CLU_056469_2_0_9"/>
<evidence type="ECO:0000256" key="4">
    <source>
        <dbReference type="ARBA" id="ARBA00022989"/>
    </source>
</evidence>
<dbReference type="Proteomes" id="UP000032633">
    <property type="component" value="Chromosome"/>
</dbReference>
<dbReference type="InterPro" id="IPR051611">
    <property type="entry name" value="ECF_transporter_component"/>
</dbReference>
<dbReference type="GO" id="GO:0005886">
    <property type="term" value="C:plasma membrane"/>
    <property type="evidence" value="ECO:0007669"/>
    <property type="project" value="UniProtKB-ARBA"/>
</dbReference>
<dbReference type="EMBL" id="CP011058">
    <property type="protein sequence ID" value="AJY76232.1"/>
    <property type="molecule type" value="Genomic_DNA"/>
</dbReference>
<dbReference type="KEGG" id="pbj:VN24_18790"/>
<dbReference type="PANTHER" id="PTHR34857:SF2">
    <property type="entry name" value="SLL0384 PROTEIN"/>
    <property type="match status" value="1"/>
</dbReference>
<accession>A0A0D5NMM1</accession>
<dbReference type="InterPro" id="IPR003339">
    <property type="entry name" value="ABC/ECF_trnsptr_transmembrane"/>
</dbReference>
<evidence type="ECO:0000256" key="3">
    <source>
        <dbReference type="ARBA" id="ARBA00022692"/>
    </source>
</evidence>
<protein>
    <recommendedName>
        <fullName evidence="9">Cobalt transporter</fullName>
    </recommendedName>
</protein>
<evidence type="ECO:0000256" key="2">
    <source>
        <dbReference type="ARBA" id="ARBA00022475"/>
    </source>
</evidence>
<sequence length="260" mass="29900">MKFNGYVHKSSFLHRTEPRVKIIWFVIMTVMVVYYKHLLVLGLFVAACGLLWSMSGLRREIAGMLRRLSPMLTLAFLTWLLIGSFQESGGAMLVHFGRFAMEESDLLRAVTASVRIFLMVSVFYTLIMTTNFSEIIFGLQKLRIPFKAAFMCGLVFQIIPIMISEFQTIADAQRARGLELDKGGLVKRIKSYSVILFPLFVRAIQSGQSISLSMHIYHLNFRQKRSSFRTFRITANDFQFMASFLLLWLIAVYLGVQYPM</sequence>
<evidence type="ECO:0008006" key="9">
    <source>
        <dbReference type="Google" id="ProtNLM"/>
    </source>
</evidence>
<dbReference type="PANTHER" id="PTHR34857">
    <property type="entry name" value="SLL0384 PROTEIN"/>
    <property type="match status" value="1"/>
</dbReference>
<dbReference type="RefSeq" id="WP_045671660.1">
    <property type="nucleotide sequence ID" value="NZ_CP011058.1"/>
</dbReference>
<evidence type="ECO:0000313" key="8">
    <source>
        <dbReference type="Proteomes" id="UP000032633"/>
    </source>
</evidence>
<evidence type="ECO:0000313" key="7">
    <source>
        <dbReference type="EMBL" id="AJY76232.1"/>
    </source>
</evidence>
<gene>
    <name evidence="7" type="ORF">VN24_18790</name>
</gene>
<reference evidence="8" key="2">
    <citation type="submission" date="2015-03" db="EMBL/GenBank/DDBJ databases">
        <title>Genome sequence of Paenibacillus beijingensis strain DSM 24997T.</title>
        <authorList>
            <person name="Kwak Y."/>
            <person name="Shin J.-H."/>
        </authorList>
    </citation>
    <scope>NUCLEOTIDE SEQUENCE [LARGE SCALE GENOMIC DNA]</scope>
    <source>
        <strain evidence="8">DSM 24997</strain>
    </source>
</reference>
<keyword evidence="4 6" id="KW-1133">Transmembrane helix</keyword>
<feature type="transmembrane region" description="Helical" evidence="6">
    <location>
        <begin position="106"/>
        <end position="127"/>
    </location>
</feature>
<proteinExistence type="predicted"/>
<feature type="transmembrane region" description="Helical" evidence="6">
    <location>
        <begin position="22"/>
        <end position="52"/>
    </location>
</feature>
<dbReference type="Pfam" id="PF02361">
    <property type="entry name" value="CbiQ"/>
    <property type="match status" value="1"/>
</dbReference>
<dbReference type="AlphaFoldDB" id="A0A0D5NMM1"/>
<reference evidence="7 8" key="1">
    <citation type="journal article" date="2015" name="J. Biotechnol.">
        <title>Complete genome sequence of Paenibacillus beijingensis 7188(T) (=DSM 24997(T)), a novel rhizobacterium from jujube garden soil.</title>
        <authorList>
            <person name="Kwak Y."/>
            <person name="Shin J.H."/>
        </authorList>
    </citation>
    <scope>NUCLEOTIDE SEQUENCE [LARGE SCALE GENOMIC DNA]</scope>
    <source>
        <strain evidence="7 8">DSM 24997</strain>
    </source>
</reference>
<feature type="transmembrane region" description="Helical" evidence="6">
    <location>
        <begin position="238"/>
        <end position="256"/>
    </location>
</feature>
<dbReference type="OrthoDB" id="8075495at2"/>
<comment type="subcellular location">
    <subcellularLocation>
        <location evidence="1">Membrane</location>
        <topology evidence="1">Multi-pass membrane protein</topology>
    </subcellularLocation>
</comment>
<dbReference type="STRING" id="1126833.VN24_18790"/>
<evidence type="ECO:0000256" key="5">
    <source>
        <dbReference type="ARBA" id="ARBA00023136"/>
    </source>
</evidence>
<dbReference type="PATRIC" id="fig|1126833.4.peg.4134"/>